<dbReference type="InterPro" id="IPR013783">
    <property type="entry name" value="Ig-like_fold"/>
</dbReference>
<reference evidence="5" key="1">
    <citation type="submission" date="2016-10" db="EMBL/GenBank/DDBJ databases">
        <authorList>
            <person name="Varghese N."/>
            <person name="Submissions S."/>
        </authorList>
    </citation>
    <scope>NUCLEOTIDE SEQUENCE [LARGE SCALE GENOMIC DNA]</scope>
    <source>
        <strain evidence="5">CGMCC 1.6495</strain>
    </source>
</reference>
<accession>A0A1H9UUL4</accession>
<feature type="compositionally biased region" description="Gly residues" evidence="1">
    <location>
        <begin position="9"/>
        <end position="23"/>
    </location>
</feature>
<dbReference type="InterPro" id="IPR032876">
    <property type="entry name" value="J_dom"/>
</dbReference>
<feature type="domain" description="Tip attachment protein J HDII-ins2" evidence="3">
    <location>
        <begin position="100"/>
        <end position="226"/>
    </location>
</feature>
<evidence type="ECO:0000313" key="4">
    <source>
        <dbReference type="EMBL" id="SES12747.1"/>
    </source>
</evidence>
<proteinExistence type="predicted"/>
<protein>
    <submittedName>
        <fullName evidence="4">Phage-related protein, tail component</fullName>
    </submittedName>
</protein>
<dbReference type="Pfam" id="PF24801">
    <property type="entry name" value="FNIII-A_GpJ"/>
    <property type="match status" value="1"/>
</dbReference>
<dbReference type="RefSeq" id="WP_092828186.1">
    <property type="nucleotide sequence ID" value="NZ_FOGS01000007.1"/>
</dbReference>
<name>A0A1H9UUL4_9GAMM</name>
<organism evidence="4 5">
    <name type="scientific">Vreelandella subterranea</name>
    <dbReference type="NCBI Taxonomy" id="416874"/>
    <lineage>
        <taxon>Bacteria</taxon>
        <taxon>Pseudomonadati</taxon>
        <taxon>Pseudomonadota</taxon>
        <taxon>Gammaproteobacteria</taxon>
        <taxon>Oceanospirillales</taxon>
        <taxon>Halomonadaceae</taxon>
        <taxon>Vreelandella</taxon>
    </lineage>
</organism>
<feature type="domain" description="Tip attachment protein J" evidence="2">
    <location>
        <begin position="346"/>
        <end position="501"/>
    </location>
</feature>
<dbReference type="Gene3D" id="2.60.40.10">
    <property type="entry name" value="Immunoglobulins"/>
    <property type="match status" value="1"/>
</dbReference>
<gene>
    <name evidence="4" type="ORF">SAMN04487958_107213</name>
</gene>
<dbReference type="AlphaFoldDB" id="A0A1H9UUL4"/>
<dbReference type="PANTHER" id="PTHR36251">
    <property type="entry name" value="FELS-1 PROPHAGE HOST SPECIFICITY PROTEIN-RELATED"/>
    <property type="match status" value="1"/>
</dbReference>
<evidence type="ECO:0000256" key="1">
    <source>
        <dbReference type="SAM" id="MobiDB-lite"/>
    </source>
</evidence>
<dbReference type="InterPro" id="IPR053171">
    <property type="entry name" value="Viral_Tip_Attach_Protein"/>
</dbReference>
<feature type="region of interest" description="Disordered" evidence="1">
    <location>
        <begin position="1"/>
        <end position="32"/>
    </location>
</feature>
<dbReference type="Pfam" id="PF13550">
    <property type="entry name" value="Phage-tail_3"/>
    <property type="match status" value="1"/>
</dbReference>
<dbReference type="EMBL" id="FOGS01000007">
    <property type="protein sequence ID" value="SES12747.1"/>
    <property type="molecule type" value="Genomic_DNA"/>
</dbReference>
<dbReference type="Proteomes" id="UP000198505">
    <property type="component" value="Unassembled WGS sequence"/>
</dbReference>
<dbReference type="PANTHER" id="PTHR36251:SF2">
    <property type="entry name" value="GIFSY-2 PROPHAGE HOST SPECIFICITY PROTEIN J, PHAGE LAMBDA"/>
    <property type="match status" value="1"/>
</dbReference>
<evidence type="ECO:0000313" key="5">
    <source>
        <dbReference type="Proteomes" id="UP000198505"/>
    </source>
</evidence>
<sequence>MRDIDDIHGAGGGGGKGGGGGGSQRTPRESANTLRSAATARVIDMLGEGPIVGLVNGLQSVYLDETPLQDASGAFNFQGVTVHTRDGDPEQARIPGFAAVESETEVNAQVRRDQPLVRTVSNLNADAVRIKIRLQALTYQDPKTGDLKGSSVSLAVDVRPQGGSWSEQKRINIRGKTTSPYERQTRVDLSGEGPWDVRVRRLTADSDKANPRNDTDWSSYTTLVDARLTYPDCALVGLEVDARQFGTSIPKRAYDVKGRIIRVPSNYNPETREYTGLWDGTFQLAWTDNPAWIYYDLATHVRYGAALENVDKWSLYDIGQHCDELVPDGYGGMEPRFTVNTVLASEEEAMTALNQLASAFRGMTYWGTNATVAVADKPSDPVKLVHPGNVVDGEFEYSGTALRARHSVALITWNDPQDNYRQQVEVVEDADAIREFGWRQTDVTAFGCTSRGQAHRMGKWILDSERAETETVSYQASVDHADLRPGDIIEHTNPDRAGARMGGRLKATSPTSVTLDKVPDVIDGSVWYLDVMRPNGTIERQEVASFSGNDVTLAAPLSAEPVPNAGWILSSESIKPRLFRVMGVSEADDGIYEISAVEHDPTKYARVEQNLILPKRETSLIPTGPLPPPGEMDVEEYLYRAGPSVKSGITLSISSASDPRITLHEVEMFRPGESDFEALSLSSRTTIDVRDTEPGEYQFRARSVSGVGQRSPWRTQTFGVQGLLAPPSNVEDLRISVNNGQVLLEWPAVPDLDLSHYRVRYNASATGATWANSQDVADQVPAGATNLMLPARRGTYLIKAVDTSGGASLNATRATSTIAELVGTNVVETVDESPMWAGTHTDTIAINGALQLASGGTMSEWETLADVPNLTHGVSGVASEGYYEAAEVVDLGHVYTCRLSGELLADGFDVLGVMASWPTLAEVVRLDLSEVSQWGITLEVSMSQTPQPAAPTDWSEWQTFKVGEYEARALRFRLRLQSFAAAITPRVERMRLAIDMPDRVADGQDLTCPPEGVRVLFEPAFMARPSLAVDAQGLAPGERKRITNISDEGFDIEFLDDADNGVERSFDYLAKGYGRRVA</sequence>
<dbReference type="STRING" id="416874.SAMN04487958_107213"/>
<evidence type="ECO:0000259" key="2">
    <source>
        <dbReference type="Pfam" id="PF13550"/>
    </source>
</evidence>
<keyword evidence="5" id="KW-1185">Reference proteome</keyword>
<evidence type="ECO:0000259" key="3">
    <source>
        <dbReference type="Pfam" id="PF24801"/>
    </source>
</evidence>
<dbReference type="InterPro" id="IPR055385">
    <property type="entry name" value="GpJ_HDII-ins2"/>
</dbReference>